<dbReference type="Proteomes" id="UP000179266">
    <property type="component" value="Unassembled WGS sequence"/>
</dbReference>
<dbReference type="Pfam" id="PF02686">
    <property type="entry name" value="GatC"/>
    <property type="match status" value="1"/>
</dbReference>
<evidence type="ECO:0000313" key="1">
    <source>
        <dbReference type="EMBL" id="OGL49373.1"/>
    </source>
</evidence>
<dbReference type="InterPro" id="IPR003837">
    <property type="entry name" value="GatC"/>
</dbReference>
<dbReference type="InterPro" id="IPR036113">
    <property type="entry name" value="Asp/Glu-ADT_sf_sub_c"/>
</dbReference>
<name>A0A1F7S6D5_9BACT</name>
<dbReference type="GO" id="GO:0006450">
    <property type="term" value="P:regulation of translational fidelity"/>
    <property type="evidence" value="ECO:0007669"/>
    <property type="project" value="InterPro"/>
</dbReference>
<sequence>MSNDSDGKTMVSDEDIRITSELAAIEISKDEIEIFKSALEMILGHFSVLDKIGITASSSGTPVEKHCKINDARKDSMTVHDNQSFTRNAPEFEDGFFTIPRIIS</sequence>
<reference evidence="1 2" key="1">
    <citation type="journal article" date="2016" name="Nat. Commun.">
        <title>Thousands of microbial genomes shed light on interconnected biogeochemical processes in an aquifer system.</title>
        <authorList>
            <person name="Anantharaman K."/>
            <person name="Brown C.T."/>
            <person name="Hug L.A."/>
            <person name="Sharon I."/>
            <person name="Castelle C.J."/>
            <person name="Probst A.J."/>
            <person name="Thomas B.C."/>
            <person name="Singh A."/>
            <person name="Wilkins M.J."/>
            <person name="Karaoz U."/>
            <person name="Brodie E.L."/>
            <person name="Williams K.H."/>
            <person name="Hubbard S.S."/>
            <person name="Banfield J.F."/>
        </authorList>
    </citation>
    <scope>NUCLEOTIDE SEQUENCE [LARGE SCALE GENOMIC DNA]</scope>
</reference>
<accession>A0A1F7S6D5</accession>
<comment type="caution">
    <text evidence="1">The sequence shown here is derived from an EMBL/GenBank/DDBJ whole genome shotgun (WGS) entry which is preliminary data.</text>
</comment>
<dbReference type="AlphaFoldDB" id="A0A1F7S6D5"/>
<protein>
    <recommendedName>
        <fullName evidence="3">Aspartyl/glutamyl-tRNA(Asn/Gln) amidotransferase subunit C</fullName>
    </recommendedName>
</protein>
<dbReference type="Gene3D" id="1.10.20.60">
    <property type="entry name" value="Glu-tRNAGln amidotransferase C subunit, N-terminal domain"/>
    <property type="match status" value="1"/>
</dbReference>
<organism evidence="1 2">
    <name type="scientific">Candidatus Schekmanbacteria bacterium RBG_13_48_7</name>
    <dbReference type="NCBI Taxonomy" id="1817878"/>
    <lineage>
        <taxon>Bacteria</taxon>
        <taxon>Candidatus Schekmaniibacteriota</taxon>
    </lineage>
</organism>
<dbReference type="EMBL" id="MGDD01000018">
    <property type="protein sequence ID" value="OGL49373.1"/>
    <property type="molecule type" value="Genomic_DNA"/>
</dbReference>
<evidence type="ECO:0008006" key="3">
    <source>
        <dbReference type="Google" id="ProtNLM"/>
    </source>
</evidence>
<proteinExistence type="predicted"/>
<evidence type="ECO:0000313" key="2">
    <source>
        <dbReference type="Proteomes" id="UP000179266"/>
    </source>
</evidence>
<dbReference type="SUPFAM" id="SSF141000">
    <property type="entry name" value="Glu-tRNAGln amidotransferase C subunit"/>
    <property type="match status" value="1"/>
</dbReference>
<gene>
    <name evidence="1" type="ORF">A2161_11345</name>
</gene>